<proteinExistence type="predicted"/>
<evidence type="ECO:0000256" key="1">
    <source>
        <dbReference type="SAM" id="MobiDB-lite"/>
    </source>
</evidence>
<dbReference type="Proteomes" id="UP001280121">
    <property type="component" value="Unassembled WGS sequence"/>
</dbReference>
<feature type="compositionally biased region" description="Basic and acidic residues" evidence="1">
    <location>
        <begin position="1"/>
        <end position="35"/>
    </location>
</feature>
<feature type="compositionally biased region" description="Acidic residues" evidence="1">
    <location>
        <begin position="119"/>
        <end position="129"/>
    </location>
</feature>
<organism evidence="2 3">
    <name type="scientific">Dipteronia dyeriana</name>
    <dbReference type="NCBI Taxonomy" id="168575"/>
    <lineage>
        <taxon>Eukaryota</taxon>
        <taxon>Viridiplantae</taxon>
        <taxon>Streptophyta</taxon>
        <taxon>Embryophyta</taxon>
        <taxon>Tracheophyta</taxon>
        <taxon>Spermatophyta</taxon>
        <taxon>Magnoliopsida</taxon>
        <taxon>eudicotyledons</taxon>
        <taxon>Gunneridae</taxon>
        <taxon>Pentapetalae</taxon>
        <taxon>rosids</taxon>
        <taxon>malvids</taxon>
        <taxon>Sapindales</taxon>
        <taxon>Sapindaceae</taxon>
        <taxon>Hippocastanoideae</taxon>
        <taxon>Acereae</taxon>
        <taxon>Dipteronia</taxon>
    </lineage>
</organism>
<accession>A0AAD9TES0</accession>
<dbReference type="AlphaFoldDB" id="A0AAD9TES0"/>
<dbReference type="EMBL" id="JANJYI010000009">
    <property type="protein sequence ID" value="KAK2634193.1"/>
    <property type="molecule type" value="Genomic_DNA"/>
</dbReference>
<feature type="region of interest" description="Disordered" evidence="1">
    <location>
        <begin position="49"/>
        <end position="79"/>
    </location>
</feature>
<keyword evidence="3" id="KW-1185">Reference proteome</keyword>
<feature type="region of interest" description="Disordered" evidence="1">
    <location>
        <begin position="166"/>
        <end position="194"/>
    </location>
</feature>
<protein>
    <submittedName>
        <fullName evidence="2">Uncharacterized protein</fullName>
    </submittedName>
</protein>
<evidence type="ECO:0000313" key="3">
    <source>
        <dbReference type="Proteomes" id="UP001280121"/>
    </source>
</evidence>
<feature type="region of interest" description="Disordered" evidence="1">
    <location>
        <begin position="109"/>
        <end position="151"/>
    </location>
</feature>
<reference evidence="2" key="1">
    <citation type="journal article" date="2023" name="Plant J.">
        <title>Genome sequences and population genomics provide insights into the demographic history, inbreeding, and mutation load of two 'living fossil' tree species of Dipteronia.</title>
        <authorList>
            <person name="Feng Y."/>
            <person name="Comes H.P."/>
            <person name="Chen J."/>
            <person name="Zhu S."/>
            <person name="Lu R."/>
            <person name="Zhang X."/>
            <person name="Li P."/>
            <person name="Qiu J."/>
            <person name="Olsen K.M."/>
            <person name="Qiu Y."/>
        </authorList>
    </citation>
    <scope>NUCLEOTIDE SEQUENCE</scope>
    <source>
        <strain evidence="2">KIB01</strain>
    </source>
</reference>
<feature type="region of interest" description="Disordered" evidence="1">
    <location>
        <begin position="1"/>
        <end position="36"/>
    </location>
</feature>
<comment type="caution">
    <text evidence="2">The sequence shown here is derived from an EMBL/GenBank/DDBJ whole genome shotgun (WGS) entry which is preliminary data.</text>
</comment>
<gene>
    <name evidence="2" type="ORF">Ddye_028985</name>
</gene>
<evidence type="ECO:0000313" key="2">
    <source>
        <dbReference type="EMBL" id="KAK2634193.1"/>
    </source>
</evidence>
<sequence>MDKIVDGDDIKNRDSDEFSEDSKDTGKGEDTEKQNIAKACHATISKTLKDRAESNVTTHHLDVTKASEEETHPREIKEDLVEKSVLSSEAFCKDSKEEIAEKEETKFNYSDSVSVTELKEEEDLQEAEADDRNRVESFGPVSEEKGIVETETREIDNVGKWRHEDTSNLNEMMDKDIPVVADEDRIGKDMQNEK</sequence>
<feature type="compositionally biased region" description="Basic and acidic residues" evidence="1">
    <location>
        <begin position="142"/>
        <end position="151"/>
    </location>
</feature>
<name>A0AAD9TES0_9ROSI</name>